<evidence type="ECO:0000313" key="9">
    <source>
        <dbReference type="EMBL" id="BAU31088.1"/>
    </source>
</evidence>
<dbReference type="GO" id="GO:0015648">
    <property type="term" value="F:lipid-linked peptidoglycan transporter activity"/>
    <property type="evidence" value="ECO:0007669"/>
    <property type="project" value="TreeGrafter"/>
</dbReference>
<dbReference type="GO" id="GO:0009252">
    <property type="term" value="P:peptidoglycan biosynthetic process"/>
    <property type="evidence" value="ECO:0007669"/>
    <property type="project" value="UniProtKB-KW"/>
</dbReference>
<dbReference type="PANTHER" id="PTHR47019">
    <property type="entry name" value="LIPID II FLIPPASE MURJ"/>
    <property type="match status" value="1"/>
</dbReference>
<feature type="transmembrane region" description="Helical" evidence="8">
    <location>
        <begin position="514"/>
        <end position="536"/>
    </location>
</feature>
<dbReference type="AlphaFoldDB" id="A0A0U5B599"/>
<name>A0A0U5B599_9MICO</name>
<evidence type="ECO:0000256" key="8">
    <source>
        <dbReference type="SAM" id="Phobius"/>
    </source>
</evidence>
<feature type="transmembrane region" description="Helical" evidence="8">
    <location>
        <begin position="480"/>
        <end position="502"/>
    </location>
</feature>
<evidence type="ECO:0000313" key="10">
    <source>
        <dbReference type="Proteomes" id="UP000218965"/>
    </source>
</evidence>
<feature type="transmembrane region" description="Helical" evidence="8">
    <location>
        <begin position="179"/>
        <end position="202"/>
    </location>
</feature>
<accession>A0A0U5B599</accession>
<comment type="subcellular location">
    <subcellularLocation>
        <location evidence="1">Cell membrane</location>
        <topology evidence="1">Multi-pass membrane protein</topology>
    </subcellularLocation>
</comment>
<reference evidence="9 10" key="2">
    <citation type="submission" date="2016-01" db="EMBL/GenBank/DDBJ databases">
        <title>Microcella alkaliphila JAM AC0309 whole genome shotgun sequence.</title>
        <authorList>
            <person name="Kurata A."/>
            <person name="Hirose Y."/>
            <person name="Kishimoto N."/>
            <person name="Kobayashi T."/>
        </authorList>
    </citation>
    <scope>NUCLEOTIDE SEQUENCE [LARGE SCALE GENOMIC DNA]</scope>
    <source>
        <strain evidence="9 10">JAM AC0309</strain>
    </source>
</reference>
<dbReference type="InterPro" id="IPR004268">
    <property type="entry name" value="MurJ"/>
</dbReference>
<feature type="transmembrane region" description="Helical" evidence="8">
    <location>
        <begin position="217"/>
        <end position="239"/>
    </location>
</feature>
<evidence type="ECO:0000256" key="6">
    <source>
        <dbReference type="ARBA" id="ARBA00022989"/>
    </source>
</evidence>
<feature type="transmembrane region" description="Helical" evidence="8">
    <location>
        <begin position="412"/>
        <end position="432"/>
    </location>
</feature>
<keyword evidence="5" id="KW-0573">Peptidoglycan synthesis</keyword>
<evidence type="ECO:0000256" key="4">
    <source>
        <dbReference type="ARBA" id="ARBA00022960"/>
    </source>
</evidence>
<feature type="transmembrane region" description="Helical" evidence="8">
    <location>
        <begin position="143"/>
        <end position="167"/>
    </location>
</feature>
<dbReference type="EMBL" id="AP017315">
    <property type="protein sequence ID" value="BAU31088.1"/>
    <property type="molecule type" value="Genomic_DNA"/>
</dbReference>
<dbReference type="GO" id="GO:0005886">
    <property type="term" value="C:plasma membrane"/>
    <property type="evidence" value="ECO:0007669"/>
    <property type="project" value="UniProtKB-SubCell"/>
</dbReference>
<evidence type="ECO:0000256" key="7">
    <source>
        <dbReference type="ARBA" id="ARBA00023136"/>
    </source>
</evidence>
<feature type="transmembrane region" description="Helical" evidence="8">
    <location>
        <begin position="68"/>
        <end position="86"/>
    </location>
</feature>
<feature type="transmembrane region" description="Helical" evidence="8">
    <location>
        <begin position="301"/>
        <end position="322"/>
    </location>
</feature>
<sequence>MSSGPAATPAPEGDGRRDSIGRASLFLASGTIVSRILGFVSAIILAQVVGTSGAGDAFALATTLPNNIYAIIAGGILTAVLVPQIVKASTDPDGGTRYVNKIITLGFVVFLAVAVVATVSAPLLVALYAEQAGDGSRGFSPEIMALATALAYWCLPQVLFFALYSLLGEVLNARKVFGPYTWAPVVNNIVMIAGLLTFAWIFSGDVSDASVWTPDMVALLGGASTLGIAAQAFVLFLFWRRAGLRYRPDFQWRGVGLAQTGKAAGWVFGMILVTQLAGIIHNRVASLAADDGEPSLAVLRFAWLIFILPHSIVTVSLGTAYFTRMSGHARDGRRDLLRDDIGASLRTITMIMMLATIGLAVVSGPFSRIFSSDPVLVEGMARVLVAFVIGLIPFSTLFITQRVFYALDDTRTPFFIQLAQSGIFVALALVVATMPSPWIAPGIALVTTIAGTAQTLISLAILRRRLGGIGMRLTAQRTGLFALAAIPASAVGLALAVTMGAFDGGAARENVGAAIVTMIAIGGAMTVTYAGALSVLRVPEFTALVDPVAKRLRRR</sequence>
<evidence type="ECO:0000256" key="1">
    <source>
        <dbReference type="ARBA" id="ARBA00004651"/>
    </source>
</evidence>
<keyword evidence="4" id="KW-0133">Cell shape</keyword>
<keyword evidence="3 8" id="KW-0812">Transmembrane</keyword>
<evidence type="ECO:0000256" key="3">
    <source>
        <dbReference type="ARBA" id="ARBA00022692"/>
    </source>
</evidence>
<dbReference type="KEGG" id="malk:MalAC0309_0210"/>
<dbReference type="GO" id="GO:0034204">
    <property type="term" value="P:lipid translocation"/>
    <property type="evidence" value="ECO:0007669"/>
    <property type="project" value="TreeGrafter"/>
</dbReference>
<evidence type="ECO:0000256" key="2">
    <source>
        <dbReference type="ARBA" id="ARBA00022475"/>
    </source>
</evidence>
<dbReference type="NCBIfam" id="TIGR01695">
    <property type="entry name" value="murJ_mviN"/>
    <property type="match status" value="1"/>
</dbReference>
<dbReference type="RefSeq" id="WP_231923987.1">
    <property type="nucleotide sequence ID" value="NZ_AP017315.1"/>
</dbReference>
<feature type="transmembrane region" description="Helical" evidence="8">
    <location>
        <begin position="98"/>
        <end position="123"/>
    </location>
</feature>
<keyword evidence="7 8" id="KW-0472">Membrane</keyword>
<reference evidence="10" key="1">
    <citation type="submission" date="2015-12" db="EMBL/GenBank/DDBJ databases">
        <authorList>
            <person name="Shamseldin A."/>
            <person name="Moawad H."/>
            <person name="Abd El-Rahim W.M."/>
            <person name="Sadowsky M.J."/>
        </authorList>
    </citation>
    <scope>NUCLEOTIDE SEQUENCE [LARGE SCALE GENOMIC DNA]</scope>
    <source>
        <strain evidence="10">JAM AC0309</strain>
    </source>
</reference>
<feature type="transmembrane region" description="Helical" evidence="8">
    <location>
        <begin position="260"/>
        <end position="281"/>
    </location>
</feature>
<dbReference type="Pfam" id="PF03023">
    <property type="entry name" value="MurJ"/>
    <property type="match status" value="1"/>
</dbReference>
<proteinExistence type="predicted"/>
<evidence type="ECO:0000256" key="5">
    <source>
        <dbReference type="ARBA" id="ARBA00022984"/>
    </source>
</evidence>
<dbReference type="InterPro" id="IPR051050">
    <property type="entry name" value="Lipid_II_flippase_MurJ/MviN"/>
</dbReference>
<feature type="transmembrane region" description="Helical" evidence="8">
    <location>
        <begin position="25"/>
        <end position="48"/>
    </location>
</feature>
<keyword evidence="6 8" id="KW-1133">Transmembrane helix</keyword>
<feature type="transmembrane region" description="Helical" evidence="8">
    <location>
        <begin position="379"/>
        <end position="400"/>
    </location>
</feature>
<organism evidence="9 10">
    <name type="scientific">Microcella alkaliphila</name>
    <dbReference type="NCBI Taxonomy" id="279828"/>
    <lineage>
        <taxon>Bacteria</taxon>
        <taxon>Bacillati</taxon>
        <taxon>Actinomycetota</taxon>
        <taxon>Actinomycetes</taxon>
        <taxon>Micrococcales</taxon>
        <taxon>Microbacteriaceae</taxon>
        <taxon>Microcella</taxon>
    </lineage>
</organism>
<protein>
    <submittedName>
        <fullName evidence="9">Putative peptidoglycan lipid II flippase MurJ</fullName>
    </submittedName>
</protein>
<dbReference type="PRINTS" id="PR01806">
    <property type="entry name" value="VIRFACTRMVIN"/>
</dbReference>
<dbReference type="PANTHER" id="PTHR47019:SF1">
    <property type="entry name" value="LIPID II FLIPPASE MURJ"/>
    <property type="match status" value="1"/>
</dbReference>
<feature type="transmembrane region" description="Helical" evidence="8">
    <location>
        <begin position="438"/>
        <end position="459"/>
    </location>
</feature>
<gene>
    <name evidence="9" type="ORF">MalAC0309_0210</name>
</gene>
<feature type="transmembrane region" description="Helical" evidence="8">
    <location>
        <begin position="343"/>
        <end position="367"/>
    </location>
</feature>
<keyword evidence="2" id="KW-1003">Cell membrane</keyword>
<dbReference type="GO" id="GO:0008360">
    <property type="term" value="P:regulation of cell shape"/>
    <property type="evidence" value="ECO:0007669"/>
    <property type="project" value="UniProtKB-KW"/>
</dbReference>
<dbReference type="CDD" id="cd13123">
    <property type="entry name" value="MATE_MurJ_like"/>
    <property type="match status" value="1"/>
</dbReference>
<dbReference type="Proteomes" id="UP000218965">
    <property type="component" value="Chromosome"/>
</dbReference>